<accession>A0A6N8FR28</accession>
<name>A0A6N8FR28_9CHRO</name>
<dbReference type="OrthoDB" id="9807959at2"/>
<keyword evidence="3" id="KW-1185">Reference proteome</keyword>
<dbReference type="RefSeq" id="WP_105218024.1">
    <property type="nucleotide sequence ID" value="NZ_CAWNSU010000075.1"/>
</dbReference>
<dbReference type="PROSITE" id="PS51257">
    <property type="entry name" value="PROKAR_LIPOPROTEIN"/>
    <property type="match status" value="1"/>
</dbReference>
<evidence type="ECO:0000259" key="1">
    <source>
        <dbReference type="Pfam" id="PF15919"/>
    </source>
</evidence>
<protein>
    <submittedName>
        <fullName evidence="2">HicB family protein</fullName>
    </submittedName>
</protein>
<comment type="caution">
    <text evidence="2">The sequence shown here is derived from an EMBL/GenBank/DDBJ whole genome shotgun (WGS) entry which is preliminary data.</text>
</comment>
<dbReference type="Pfam" id="PF15919">
    <property type="entry name" value="HicB_lk_antitox"/>
    <property type="match status" value="1"/>
</dbReference>
<evidence type="ECO:0000313" key="2">
    <source>
        <dbReference type="EMBL" id="MUL35359.1"/>
    </source>
</evidence>
<organism evidence="2 3">
    <name type="scientific">Gloeocapsopsis dulcis AAB1 = 1H9</name>
    <dbReference type="NCBI Taxonomy" id="1433147"/>
    <lineage>
        <taxon>Bacteria</taxon>
        <taxon>Bacillati</taxon>
        <taxon>Cyanobacteriota</taxon>
        <taxon>Cyanophyceae</taxon>
        <taxon>Oscillatoriophycideae</taxon>
        <taxon>Chroococcales</taxon>
        <taxon>Chroococcaceae</taxon>
        <taxon>Gloeocapsopsis</taxon>
        <taxon>Gloeocapsopsis dulcis</taxon>
    </lineage>
</organism>
<feature type="domain" description="HicB-like antitoxin of toxin-antitoxin system" evidence="1">
    <location>
        <begin position="6"/>
        <end position="66"/>
    </location>
</feature>
<evidence type="ECO:0000313" key="3">
    <source>
        <dbReference type="Proteomes" id="UP000441797"/>
    </source>
</evidence>
<gene>
    <name evidence="2" type="ORF">BWI75_03035</name>
</gene>
<dbReference type="EMBL" id="NAPY01000003">
    <property type="protein sequence ID" value="MUL35359.1"/>
    <property type="molecule type" value="Genomic_DNA"/>
</dbReference>
<dbReference type="InterPro" id="IPR031807">
    <property type="entry name" value="HicB-like"/>
</dbReference>
<dbReference type="PANTHER" id="PTHR34504">
    <property type="entry name" value="ANTITOXIN HICB"/>
    <property type="match status" value="1"/>
</dbReference>
<dbReference type="AlphaFoldDB" id="A0A6N8FR28"/>
<proteinExistence type="predicted"/>
<dbReference type="InterPro" id="IPR051404">
    <property type="entry name" value="TA_system_antitoxin"/>
</dbReference>
<dbReference type="InterPro" id="IPR035069">
    <property type="entry name" value="TTHA1013/TTHA0281-like"/>
</dbReference>
<dbReference type="SUPFAM" id="SSF143100">
    <property type="entry name" value="TTHA1013/TTHA0281-like"/>
    <property type="match status" value="1"/>
</dbReference>
<dbReference type="Proteomes" id="UP000441797">
    <property type="component" value="Unassembled WGS sequence"/>
</dbReference>
<reference evidence="2 3" key="1">
    <citation type="journal article" date="2019" name="Front. Microbiol.">
        <title>Genomic Features for Desiccation Tolerance and Sugar Biosynthesis in the Extremophile Gloeocapsopsis sp. UTEX B3054.</title>
        <authorList>
            <person name="Urrejola C."/>
            <person name="Alcorta J."/>
            <person name="Salas L."/>
            <person name="Vasquez M."/>
            <person name="Polz M.F."/>
            <person name="Vicuna R."/>
            <person name="Diez B."/>
        </authorList>
    </citation>
    <scope>NUCLEOTIDE SEQUENCE [LARGE SCALE GENOMIC DNA]</scope>
    <source>
        <strain evidence="2 3">1H9</strain>
    </source>
</reference>
<sequence>MNRFLFPVVLEKDEEGYFASCPTLQGCYTQGDSYEEALQNIQDAIVLHIEDRMANGEEVPKLSHMSLTTVEVQV</sequence>
<dbReference type="Gene3D" id="3.30.160.250">
    <property type="match status" value="1"/>
</dbReference>
<dbReference type="PANTHER" id="PTHR34504:SF2">
    <property type="entry name" value="UPF0150 PROTEIN SSL0259"/>
    <property type="match status" value="1"/>
</dbReference>